<dbReference type="AlphaFoldDB" id="A0A1I3XVV0"/>
<dbReference type="STRING" id="1612308.SAMN05444581_10485"/>
<dbReference type="InterPro" id="IPR036378">
    <property type="entry name" value="FAS1_dom_sf"/>
</dbReference>
<dbReference type="Proteomes" id="UP000198755">
    <property type="component" value="Unassembled WGS sequence"/>
</dbReference>
<dbReference type="PANTHER" id="PTHR10900">
    <property type="entry name" value="PERIOSTIN-RELATED"/>
    <property type="match status" value="1"/>
</dbReference>
<dbReference type="SMART" id="SM00554">
    <property type="entry name" value="FAS1"/>
    <property type="match status" value="1"/>
</dbReference>
<name>A0A1I3XVV0_9HYPH</name>
<dbReference type="GO" id="GO:0005615">
    <property type="term" value="C:extracellular space"/>
    <property type="evidence" value="ECO:0007669"/>
    <property type="project" value="TreeGrafter"/>
</dbReference>
<dbReference type="PROSITE" id="PS50213">
    <property type="entry name" value="FAS1"/>
    <property type="match status" value="1"/>
</dbReference>
<dbReference type="EMBL" id="FOSN01000004">
    <property type="protein sequence ID" value="SFK23126.1"/>
    <property type="molecule type" value="Genomic_DNA"/>
</dbReference>
<feature type="chain" id="PRO_5011710545" evidence="1">
    <location>
        <begin position="32"/>
        <end position="199"/>
    </location>
</feature>
<proteinExistence type="predicted"/>
<dbReference type="RefSeq" id="WP_091679927.1">
    <property type="nucleotide sequence ID" value="NZ_FOSN01000004.1"/>
</dbReference>
<keyword evidence="4" id="KW-1185">Reference proteome</keyword>
<dbReference type="Pfam" id="PF02469">
    <property type="entry name" value="Fasciclin"/>
    <property type="match status" value="1"/>
</dbReference>
<dbReference type="InterPro" id="IPR050904">
    <property type="entry name" value="Adhesion/Biosynth-related"/>
</dbReference>
<protein>
    <submittedName>
        <fullName evidence="3">Uncaracterized surface protein containing fasciclin (FAS1) repeats</fullName>
    </submittedName>
</protein>
<dbReference type="InterPro" id="IPR000782">
    <property type="entry name" value="FAS1_domain"/>
</dbReference>
<dbReference type="PROSITE" id="PS51257">
    <property type="entry name" value="PROKAR_LIPOPROTEIN"/>
    <property type="match status" value="1"/>
</dbReference>
<organism evidence="3 4">
    <name type="scientific">Methylocapsa palsarum</name>
    <dbReference type="NCBI Taxonomy" id="1612308"/>
    <lineage>
        <taxon>Bacteria</taxon>
        <taxon>Pseudomonadati</taxon>
        <taxon>Pseudomonadota</taxon>
        <taxon>Alphaproteobacteria</taxon>
        <taxon>Hyphomicrobiales</taxon>
        <taxon>Beijerinckiaceae</taxon>
        <taxon>Methylocapsa</taxon>
    </lineage>
</organism>
<accession>A0A1I3XVV0</accession>
<dbReference type="OrthoDB" id="9800666at2"/>
<dbReference type="SUPFAM" id="SSF82153">
    <property type="entry name" value="FAS1 domain"/>
    <property type="match status" value="1"/>
</dbReference>
<evidence type="ECO:0000313" key="4">
    <source>
        <dbReference type="Proteomes" id="UP000198755"/>
    </source>
</evidence>
<evidence type="ECO:0000256" key="1">
    <source>
        <dbReference type="SAM" id="SignalP"/>
    </source>
</evidence>
<reference evidence="3 4" key="1">
    <citation type="submission" date="2016-10" db="EMBL/GenBank/DDBJ databases">
        <authorList>
            <person name="de Groot N.N."/>
        </authorList>
    </citation>
    <scope>NUCLEOTIDE SEQUENCE [LARGE SCALE GENOMIC DNA]</scope>
    <source>
        <strain evidence="3 4">NE2</strain>
    </source>
</reference>
<gene>
    <name evidence="3" type="ORF">SAMN05444581_10485</name>
</gene>
<keyword evidence="1" id="KW-0732">Signal</keyword>
<feature type="domain" description="FAS1" evidence="2">
    <location>
        <begin position="51"/>
        <end position="195"/>
    </location>
</feature>
<evidence type="ECO:0000313" key="3">
    <source>
        <dbReference type="EMBL" id="SFK23126.1"/>
    </source>
</evidence>
<evidence type="ECO:0000259" key="2">
    <source>
        <dbReference type="PROSITE" id="PS50213"/>
    </source>
</evidence>
<dbReference type="PANTHER" id="PTHR10900:SF77">
    <property type="entry name" value="FI19380P1"/>
    <property type="match status" value="1"/>
</dbReference>
<dbReference type="Gene3D" id="2.30.180.10">
    <property type="entry name" value="FAS1 domain"/>
    <property type="match status" value="1"/>
</dbReference>
<dbReference type="FunFam" id="2.30.180.10:FF:000014">
    <property type="entry name" value="Stabilin 1"/>
    <property type="match status" value="1"/>
</dbReference>
<sequence length="199" mass="20451">MTSIRRKSLAGAPALAALACAAVGMAFFASAATPALAEMSVEVGGAPMFPSRTIAENMAASKDHVNLVTALKASDLADILQGPGPFTVFAPVNKAFEKLPKGILESLLKPENRAELTALLSYHVLAGKYSAADLIAAIKTGGGKAVFKTLQGEEVSLIQDGRKIEIVDAKGGKSAVTISDVNQKNGVIHVVDTVLLPGG</sequence>
<feature type="signal peptide" evidence="1">
    <location>
        <begin position="1"/>
        <end position="31"/>
    </location>
</feature>